<name>A0A0G4IC84_9ALVE</name>
<organism evidence="2">
    <name type="scientific">Chromera velia CCMP2878</name>
    <dbReference type="NCBI Taxonomy" id="1169474"/>
    <lineage>
        <taxon>Eukaryota</taxon>
        <taxon>Sar</taxon>
        <taxon>Alveolata</taxon>
        <taxon>Colpodellida</taxon>
        <taxon>Chromeraceae</taxon>
        <taxon>Chromera</taxon>
    </lineage>
</organism>
<reference evidence="2" key="1">
    <citation type="submission" date="2014-11" db="EMBL/GenBank/DDBJ databases">
        <authorList>
            <person name="Otto D Thomas"/>
            <person name="Naeem Raeece"/>
        </authorList>
    </citation>
    <scope>NUCLEOTIDE SEQUENCE</scope>
</reference>
<dbReference type="AlphaFoldDB" id="A0A0G4IC84"/>
<evidence type="ECO:0000313" key="2">
    <source>
        <dbReference type="EMBL" id="CEM54674.1"/>
    </source>
</evidence>
<feature type="region of interest" description="Disordered" evidence="1">
    <location>
        <begin position="126"/>
        <end position="146"/>
    </location>
</feature>
<dbReference type="VEuPathDB" id="CryptoDB:Cvel_12967"/>
<evidence type="ECO:0000256" key="1">
    <source>
        <dbReference type="SAM" id="MobiDB-lite"/>
    </source>
</evidence>
<gene>
    <name evidence="2" type="ORF">Cvel_12967</name>
</gene>
<dbReference type="EMBL" id="CDMZ01005807">
    <property type="protein sequence ID" value="CEM54674.1"/>
    <property type="molecule type" value="Genomic_DNA"/>
</dbReference>
<protein>
    <submittedName>
        <fullName evidence="2">Uncharacterized protein</fullName>
    </submittedName>
</protein>
<accession>A0A0G4IC84</accession>
<proteinExistence type="predicted"/>
<sequence>MAYESREDFDFPTLTSFLAESCLFTWEFHPGGGFTANFEAQDADTDYDGSWEVREVRPRWVNGKKDVQVTLDITIHSIDGCTYEGPKQANPQLVEEKPQQMQWRATLRRGLRKIFLVDDRDREYTGFAEKGGGKMSDTDEEIDRLG</sequence>